<dbReference type="Pfam" id="PF17136">
    <property type="entry name" value="ribosomal_L24"/>
    <property type="match status" value="1"/>
</dbReference>
<dbReference type="NCBIfam" id="TIGR01079">
    <property type="entry name" value="rplX_bact"/>
    <property type="match status" value="1"/>
</dbReference>
<evidence type="ECO:0000313" key="8">
    <source>
        <dbReference type="EMBL" id="QKD79266.1"/>
    </source>
</evidence>
<evidence type="ECO:0000256" key="3">
    <source>
        <dbReference type="ARBA" id="ARBA00023274"/>
    </source>
</evidence>
<dbReference type="InterPro" id="IPR057264">
    <property type="entry name" value="Ribosomal_uL24_C"/>
</dbReference>
<dbReference type="EMBL" id="CP053642">
    <property type="protein sequence ID" value="QKD79266.1"/>
    <property type="molecule type" value="Genomic_DNA"/>
</dbReference>
<dbReference type="SUPFAM" id="SSF50104">
    <property type="entry name" value="Translation proteins SH3-like domain"/>
    <property type="match status" value="1"/>
</dbReference>
<dbReference type="KEGG" id="amam:HPC72_02425"/>
<dbReference type="GO" id="GO:0019843">
    <property type="term" value="F:rRNA binding"/>
    <property type="evidence" value="ECO:0007669"/>
    <property type="project" value="UniProtKB-UniRule"/>
</dbReference>
<comment type="function">
    <text evidence="5">One of two assembly initiator proteins, it binds directly to the 5'-end of the 23S rRNA, where it nucleates assembly of the 50S subunit.</text>
</comment>
<dbReference type="SMART" id="SM00739">
    <property type="entry name" value="KOW"/>
    <property type="match status" value="1"/>
</dbReference>
<organism evidence="8 9">
    <name type="scientific">Actinomyces marmotae</name>
    <dbReference type="NCBI Taxonomy" id="2737173"/>
    <lineage>
        <taxon>Bacteria</taxon>
        <taxon>Bacillati</taxon>
        <taxon>Actinomycetota</taxon>
        <taxon>Actinomycetes</taxon>
        <taxon>Actinomycetales</taxon>
        <taxon>Actinomycetaceae</taxon>
        <taxon>Actinomyces</taxon>
    </lineage>
</organism>
<comment type="similarity">
    <text evidence="1 5 6">Belongs to the universal ribosomal protein uL24 family.</text>
</comment>
<feature type="domain" description="KOW" evidence="7">
    <location>
        <begin position="3"/>
        <end position="30"/>
    </location>
</feature>
<reference evidence="8 9" key="1">
    <citation type="submission" date="2020-05" db="EMBL/GenBank/DDBJ databases">
        <title>Actinomyces sp. zg-325.</title>
        <authorList>
            <person name="Yang C."/>
        </authorList>
    </citation>
    <scope>NUCLEOTIDE SEQUENCE [LARGE SCALE GENOMIC DNA]</scope>
    <source>
        <strain evidence="9">zg-325</strain>
    </source>
</reference>
<name>A0A6M8B596_9ACTO</name>
<dbReference type="InterPro" id="IPR005824">
    <property type="entry name" value="KOW"/>
</dbReference>
<dbReference type="Proteomes" id="UP000504752">
    <property type="component" value="Chromosome"/>
</dbReference>
<sequence>MARIKKGDQVIVIAGKDKGKTGRVLEVIKDTDRVVVEGVQRVTKHVKVGQSAQGARTGGIETVEAPIHISNVMPIDPQTKKRTRVGFRVEEGVRPNGRKRTVRVRYAKASGKDL</sequence>
<evidence type="ECO:0000256" key="5">
    <source>
        <dbReference type="HAMAP-Rule" id="MF_01326"/>
    </source>
</evidence>
<dbReference type="InterPro" id="IPR005825">
    <property type="entry name" value="Ribosomal_uL24_CS"/>
</dbReference>
<dbReference type="GO" id="GO:0005840">
    <property type="term" value="C:ribosome"/>
    <property type="evidence" value="ECO:0007669"/>
    <property type="project" value="UniProtKB-KW"/>
</dbReference>
<dbReference type="InterPro" id="IPR003256">
    <property type="entry name" value="Ribosomal_uL24"/>
</dbReference>
<keyword evidence="9" id="KW-1185">Reference proteome</keyword>
<dbReference type="GO" id="GO:0006412">
    <property type="term" value="P:translation"/>
    <property type="evidence" value="ECO:0007669"/>
    <property type="project" value="UniProtKB-UniRule"/>
</dbReference>
<evidence type="ECO:0000256" key="4">
    <source>
        <dbReference type="ARBA" id="ARBA00035206"/>
    </source>
</evidence>
<gene>
    <name evidence="5 8" type="primary">rplX</name>
    <name evidence="8" type="ORF">HPC72_02425</name>
</gene>
<dbReference type="Pfam" id="PF00467">
    <property type="entry name" value="KOW"/>
    <property type="match status" value="1"/>
</dbReference>
<accession>A0A6M8B596</accession>
<dbReference type="GO" id="GO:1990904">
    <property type="term" value="C:ribonucleoprotein complex"/>
    <property type="evidence" value="ECO:0007669"/>
    <property type="project" value="UniProtKB-KW"/>
</dbReference>
<evidence type="ECO:0000313" key="9">
    <source>
        <dbReference type="Proteomes" id="UP000504752"/>
    </source>
</evidence>
<keyword evidence="2 5" id="KW-0689">Ribosomal protein</keyword>
<keyword evidence="5" id="KW-0699">rRNA-binding</keyword>
<proteinExistence type="inferred from homology"/>
<dbReference type="CDD" id="cd06089">
    <property type="entry name" value="KOW_RPL26"/>
    <property type="match status" value="1"/>
</dbReference>
<dbReference type="PROSITE" id="PS01108">
    <property type="entry name" value="RIBOSOMAL_L24"/>
    <property type="match status" value="1"/>
</dbReference>
<evidence type="ECO:0000256" key="1">
    <source>
        <dbReference type="ARBA" id="ARBA00010618"/>
    </source>
</evidence>
<evidence type="ECO:0000256" key="6">
    <source>
        <dbReference type="RuleBase" id="RU003477"/>
    </source>
</evidence>
<dbReference type="GO" id="GO:0003735">
    <property type="term" value="F:structural constituent of ribosome"/>
    <property type="evidence" value="ECO:0007669"/>
    <property type="project" value="InterPro"/>
</dbReference>
<keyword evidence="3 5" id="KW-0687">Ribonucleoprotein</keyword>
<comment type="subunit">
    <text evidence="5">Part of the 50S ribosomal subunit.</text>
</comment>
<dbReference type="InterPro" id="IPR041988">
    <property type="entry name" value="Ribosomal_uL24_KOW"/>
</dbReference>
<dbReference type="PANTHER" id="PTHR12903">
    <property type="entry name" value="MITOCHONDRIAL RIBOSOMAL PROTEIN L24"/>
    <property type="match status" value="1"/>
</dbReference>
<keyword evidence="5" id="KW-0694">RNA-binding</keyword>
<evidence type="ECO:0000259" key="7">
    <source>
        <dbReference type="SMART" id="SM00739"/>
    </source>
</evidence>
<evidence type="ECO:0000256" key="2">
    <source>
        <dbReference type="ARBA" id="ARBA00022980"/>
    </source>
</evidence>
<dbReference type="InterPro" id="IPR008991">
    <property type="entry name" value="Translation_prot_SH3-like_sf"/>
</dbReference>
<dbReference type="Gene3D" id="2.30.30.30">
    <property type="match status" value="1"/>
</dbReference>
<protein>
    <recommendedName>
        <fullName evidence="4 5">Large ribosomal subunit protein uL24</fullName>
    </recommendedName>
</protein>
<dbReference type="RefSeq" id="WP_159524084.1">
    <property type="nucleotide sequence ID" value="NZ_CP053642.1"/>
</dbReference>
<comment type="function">
    <text evidence="5">One of the proteins that surrounds the polypeptide exit tunnel on the outside of the subunit.</text>
</comment>
<dbReference type="HAMAP" id="MF_01326_B">
    <property type="entry name" value="Ribosomal_uL24_B"/>
    <property type="match status" value="1"/>
</dbReference>
<dbReference type="InterPro" id="IPR014722">
    <property type="entry name" value="Rib_uL2_dom2"/>
</dbReference>
<dbReference type="AlphaFoldDB" id="A0A6M8B596"/>